<dbReference type="SUPFAM" id="SSF64288">
    <property type="entry name" value="Chorismate lyase-like"/>
    <property type="match status" value="1"/>
</dbReference>
<dbReference type="OrthoDB" id="5673at2759"/>
<dbReference type="GeneID" id="14924652"/>
<accession>L8HDT3</accession>
<evidence type="ECO:0000313" key="3">
    <source>
        <dbReference type="Proteomes" id="UP000011083"/>
    </source>
</evidence>
<name>L8HDT3_ACACF</name>
<evidence type="ECO:0000256" key="1">
    <source>
        <dbReference type="SAM" id="MobiDB-lite"/>
    </source>
</evidence>
<dbReference type="Proteomes" id="UP000011083">
    <property type="component" value="Unassembled WGS sequence"/>
</dbReference>
<evidence type="ECO:0000313" key="2">
    <source>
        <dbReference type="EMBL" id="ELR23669.1"/>
    </source>
</evidence>
<dbReference type="RefSeq" id="XP_004353197.1">
    <property type="nucleotide sequence ID" value="XM_004353145.1"/>
</dbReference>
<dbReference type="Gene3D" id="3.40.1410.10">
    <property type="entry name" value="Chorismate lyase-like"/>
    <property type="match status" value="1"/>
</dbReference>
<dbReference type="EMBL" id="KB007857">
    <property type="protein sequence ID" value="ELR23669.1"/>
    <property type="molecule type" value="Genomic_DNA"/>
</dbReference>
<dbReference type="OMA" id="IEKHKYG"/>
<dbReference type="STRING" id="1257118.L8HDT3"/>
<protein>
    <submittedName>
        <fullName evidence="2">Uncharacterized protein</fullName>
    </submittedName>
</protein>
<proteinExistence type="predicted"/>
<feature type="region of interest" description="Disordered" evidence="1">
    <location>
        <begin position="1"/>
        <end position="44"/>
    </location>
</feature>
<reference evidence="2 3" key="1">
    <citation type="journal article" date="2013" name="Genome Biol.">
        <title>Genome of Acanthamoeba castellanii highlights extensive lateral gene transfer and early evolution of tyrosine kinase signaling.</title>
        <authorList>
            <person name="Clarke M."/>
            <person name="Lohan A.J."/>
            <person name="Liu B."/>
            <person name="Lagkouvardos I."/>
            <person name="Roy S."/>
            <person name="Zafar N."/>
            <person name="Bertelli C."/>
            <person name="Schilde C."/>
            <person name="Kianianmomeni A."/>
            <person name="Burglin T.R."/>
            <person name="Frech C."/>
            <person name="Turcotte B."/>
            <person name="Kopec K.O."/>
            <person name="Synnott J.M."/>
            <person name="Choo C."/>
            <person name="Paponov I."/>
            <person name="Finkler A."/>
            <person name="Soon Heng Tan C."/>
            <person name="Hutchins A.P."/>
            <person name="Weinmeier T."/>
            <person name="Rattei T."/>
            <person name="Chu J.S."/>
            <person name="Gimenez G."/>
            <person name="Irimia M."/>
            <person name="Rigden D.J."/>
            <person name="Fitzpatrick D.A."/>
            <person name="Lorenzo-Morales J."/>
            <person name="Bateman A."/>
            <person name="Chiu C.H."/>
            <person name="Tang P."/>
            <person name="Hegemann P."/>
            <person name="Fromm H."/>
            <person name="Raoult D."/>
            <person name="Greub G."/>
            <person name="Miranda-Saavedra D."/>
            <person name="Chen N."/>
            <person name="Nash P."/>
            <person name="Ginger M.L."/>
            <person name="Horn M."/>
            <person name="Schaap P."/>
            <person name="Caler L."/>
            <person name="Loftus B."/>
        </authorList>
    </citation>
    <scope>NUCLEOTIDE SEQUENCE [LARGE SCALE GENOMIC DNA]</scope>
    <source>
        <strain evidence="2 3">Neff</strain>
    </source>
</reference>
<gene>
    <name evidence="2" type="ORF">ACA1_073030</name>
</gene>
<keyword evidence="3" id="KW-1185">Reference proteome</keyword>
<organism evidence="2 3">
    <name type="scientific">Acanthamoeba castellanii (strain ATCC 30010 / Neff)</name>
    <dbReference type="NCBI Taxonomy" id="1257118"/>
    <lineage>
        <taxon>Eukaryota</taxon>
        <taxon>Amoebozoa</taxon>
        <taxon>Discosea</taxon>
        <taxon>Longamoebia</taxon>
        <taxon>Centramoebida</taxon>
        <taxon>Acanthamoebidae</taxon>
        <taxon>Acanthamoeba</taxon>
    </lineage>
</organism>
<dbReference type="VEuPathDB" id="AmoebaDB:ACA1_073030"/>
<dbReference type="InterPro" id="IPR028978">
    <property type="entry name" value="Chorismate_lyase_/UTRA_dom_sf"/>
</dbReference>
<dbReference type="KEGG" id="acan:ACA1_073030"/>
<dbReference type="AlphaFoldDB" id="L8HDT3"/>
<sequence>MDVSRLLISEPAPDSPTTRPNKVPRMENNGGPFSPATTGFGGEQIERKPNHFGDILAPREITTVLPAGFTGLERIVLSANGNLQRLMSAYYNSPVSVEIIKNDRVGQTSIFEREVNLTCFGKAFCNAKSTVTIKKEEHLRLVLEEKVGIGQLFFHLRLLPSFVLLQAGRSGGVSLWREYRLEADSIVCEIREEFVADLFDLRPEYAE</sequence>